<dbReference type="OrthoDB" id="194358at2759"/>
<dbReference type="EMBL" id="JAPEUY010000010">
    <property type="protein sequence ID" value="KAJ4369045.1"/>
    <property type="molecule type" value="Genomic_DNA"/>
</dbReference>
<name>A0A9W9CLP0_9PLEO</name>
<dbReference type="InterPro" id="IPR010730">
    <property type="entry name" value="HET"/>
</dbReference>
<evidence type="ECO:0000259" key="2">
    <source>
        <dbReference type="Pfam" id="PF06985"/>
    </source>
</evidence>
<reference evidence="3" key="1">
    <citation type="submission" date="2022-10" db="EMBL/GenBank/DDBJ databases">
        <title>Tapping the CABI collections for fungal endophytes: first genome assemblies for Collariella, Neodidymelliopsis, Ascochyta clinopodiicola, Didymella pomorum, Didymosphaeria variabile, Neocosmospora piperis and Neocucurbitaria cava.</title>
        <authorList>
            <person name="Hill R."/>
        </authorList>
    </citation>
    <scope>NUCLEOTIDE SEQUENCE</scope>
    <source>
        <strain evidence="3">IMI 356814</strain>
    </source>
</reference>
<accession>A0A9W9CLP0</accession>
<evidence type="ECO:0000313" key="3">
    <source>
        <dbReference type="EMBL" id="KAJ4369045.1"/>
    </source>
</evidence>
<proteinExistence type="predicted"/>
<dbReference type="AlphaFoldDB" id="A0A9W9CLP0"/>
<dbReference type="Proteomes" id="UP001140560">
    <property type="component" value="Unassembled WGS sequence"/>
</dbReference>
<organism evidence="3 4">
    <name type="scientific">Neocucurbitaria cava</name>
    <dbReference type="NCBI Taxonomy" id="798079"/>
    <lineage>
        <taxon>Eukaryota</taxon>
        <taxon>Fungi</taxon>
        <taxon>Dikarya</taxon>
        <taxon>Ascomycota</taxon>
        <taxon>Pezizomycotina</taxon>
        <taxon>Dothideomycetes</taxon>
        <taxon>Pleosporomycetidae</taxon>
        <taxon>Pleosporales</taxon>
        <taxon>Pleosporineae</taxon>
        <taxon>Cucurbitariaceae</taxon>
        <taxon>Neocucurbitaria</taxon>
    </lineage>
</organism>
<feature type="domain" description="Heterokaryon incompatibility" evidence="2">
    <location>
        <begin position="14"/>
        <end position="156"/>
    </location>
</feature>
<feature type="region of interest" description="Disordered" evidence="1">
    <location>
        <begin position="410"/>
        <end position="430"/>
    </location>
</feature>
<feature type="compositionally biased region" description="Basic and acidic residues" evidence="1">
    <location>
        <begin position="411"/>
        <end position="421"/>
    </location>
</feature>
<gene>
    <name evidence="3" type="ORF">N0V83_006127</name>
</gene>
<evidence type="ECO:0000313" key="4">
    <source>
        <dbReference type="Proteomes" id="UP001140560"/>
    </source>
</evidence>
<dbReference type="Pfam" id="PF06985">
    <property type="entry name" value="HET"/>
    <property type="match status" value="1"/>
</dbReference>
<keyword evidence="4" id="KW-1185">Reference proteome</keyword>
<protein>
    <recommendedName>
        <fullName evidence="2">Heterokaryon incompatibility domain-containing protein</fullName>
    </recommendedName>
</protein>
<dbReference type="InterPro" id="IPR052895">
    <property type="entry name" value="HetReg/Transcr_Mod"/>
</dbReference>
<evidence type="ECO:0000256" key="1">
    <source>
        <dbReference type="SAM" id="MobiDB-lite"/>
    </source>
</evidence>
<sequence>MTTARLDAKTGFSAVSYAWGNSPFISSALLDALLQLQQDDDSGEKLYWIDANCISQHDLMEKSEQVQIMGDIYRQASEVIIWLDKDDPVFTKNGIREAIAAADVSKEQNNEHEKSFMSVKSNLDIFTHQFDFDSVVQAVGTLISRSWWRRLWVLQELVLSQQAHIRCGPLSITWESFEYFLDICELFMLCNPTHPTLSPAYLISYKAFILSKCWRTVRSGRELTMFQLFEMMITMAVRETSNPRDRVYALLGLAEDREQLGIRPDYSLSCAHMYMRTAEALISEHGLVMLSYCDSRRSGKPHTAGFPSWAPDLTGTVRDALRGNETAHIYNTSRSTKEVTRFLSRVSIRLLSVHSLVIGKVAWNSEERPFPNAPFDTSKAKVLRKWLRKIPFCWGDEKARSATARALIADRISKRGQETSREASPPALRP</sequence>
<comment type="caution">
    <text evidence="3">The sequence shown here is derived from an EMBL/GenBank/DDBJ whole genome shotgun (WGS) entry which is preliminary data.</text>
</comment>
<dbReference type="PANTHER" id="PTHR24148:SF73">
    <property type="entry name" value="HET DOMAIN PROTEIN (AFU_ORTHOLOGUE AFUA_8G01020)"/>
    <property type="match status" value="1"/>
</dbReference>
<dbReference type="PANTHER" id="PTHR24148">
    <property type="entry name" value="ANKYRIN REPEAT DOMAIN-CONTAINING PROTEIN 39 HOMOLOG-RELATED"/>
    <property type="match status" value="1"/>
</dbReference>